<proteinExistence type="predicted"/>
<evidence type="ECO:0000259" key="2">
    <source>
        <dbReference type="Pfam" id="PF00535"/>
    </source>
</evidence>
<dbReference type="InterPro" id="IPR029044">
    <property type="entry name" value="Nucleotide-diphossugar_trans"/>
</dbReference>
<dbReference type="CDD" id="cd06420">
    <property type="entry name" value="GT2_Chondriotin_Pol_N"/>
    <property type="match status" value="1"/>
</dbReference>
<feature type="domain" description="Glycosyltransferase 2-like" evidence="2">
    <location>
        <begin position="5"/>
        <end position="153"/>
    </location>
</feature>
<dbReference type="InterPro" id="IPR001173">
    <property type="entry name" value="Glyco_trans_2-like"/>
</dbReference>
<organism evidence="4 5">
    <name type="scientific">Robertkochia marina</name>
    <dbReference type="NCBI Taxonomy" id="1227945"/>
    <lineage>
        <taxon>Bacteria</taxon>
        <taxon>Pseudomonadati</taxon>
        <taxon>Bacteroidota</taxon>
        <taxon>Flavobacteriia</taxon>
        <taxon>Flavobacteriales</taxon>
        <taxon>Flavobacteriaceae</taxon>
        <taxon>Robertkochia</taxon>
    </lineage>
</organism>
<dbReference type="InterPro" id="IPR050834">
    <property type="entry name" value="Glycosyltransf_2"/>
</dbReference>
<dbReference type="Pfam" id="PF02709">
    <property type="entry name" value="Glyco_transf_7C"/>
    <property type="match status" value="1"/>
</dbReference>
<dbReference type="Proteomes" id="UP000305939">
    <property type="component" value="Unassembled WGS sequence"/>
</dbReference>
<protein>
    <submittedName>
        <fullName evidence="4">Glycosyltransferase</fullName>
    </submittedName>
</protein>
<sequence length="261" mass="30505">MSTTLLISTYNWPEALNLVLKSVLNQTVMPDEVIIADDGSDERTRKVIDSYRSGFSVDLKHIWHEDKGFRKSKILNRAVAAATAEYIIQVDGDCFLHSRFIEDHIENANRDRYLYGTRVRIKESVVPEVLNTEQIKLHFFKQGLKKRPRNIRIPVISTLFKVQSQISPKFRGCNTSFWREDFIAVNGYNEDLEGWGREDSELMLRMHHLGVKAKRLKFNGIVYHLDHHEKPKDRFDENDRIQNKTIEQRAVQCSNGIDKYL</sequence>
<keyword evidence="1 4" id="KW-0808">Transferase</keyword>
<dbReference type="GO" id="GO:0016740">
    <property type="term" value="F:transferase activity"/>
    <property type="evidence" value="ECO:0007669"/>
    <property type="project" value="UniProtKB-KW"/>
</dbReference>
<dbReference type="EMBL" id="SSMC01000004">
    <property type="protein sequence ID" value="THD65901.1"/>
    <property type="molecule type" value="Genomic_DNA"/>
</dbReference>
<dbReference type="InterPro" id="IPR027791">
    <property type="entry name" value="Galactosyl_T_C"/>
</dbReference>
<reference evidence="4 5" key="1">
    <citation type="submission" date="2019-04" db="EMBL/GenBank/DDBJ databases">
        <title>Draft genome sequence of Robertkochia marina CC-AMO-30D.</title>
        <authorList>
            <person name="Hameed A."/>
            <person name="Lin S.-Y."/>
            <person name="Shahina M."/>
            <person name="Lai W.-A."/>
            <person name="Young C.-C."/>
        </authorList>
    </citation>
    <scope>NUCLEOTIDE SEQUENCE [LARGE SCALE GENOMIC DNA]</scope>
    <source>
        <strain evidence="4 5">CC-AMO-30D</strain>
    </source>
</reference>
<evidence type="ECO:0000259" key="3">
    <source>
        <dbReference type="Pfam" id="PF02709"/>
    </source>
</evidence>
<keyword evidence="5" id="KW-1185">Reference proteome</keyword>
<evidence type="ECO:0000313" key="5">
    <source>
        <dbReference type="Proteomes" id="UP000305939"/>
    </source>
</evidence>
<dbReference type="OrthoDB" id="9801954at2"/>
<comment type="caution">
    <text evidence="4">The sequence shown here is derived from an EMBL/GenBank/DDBJ whole genome shotgun (WGS) entry which is preliminary data.</text>
</comment>
<accession>A0A4S3LY88</accession>
<name>A0A4S3LY88_9FLAO</name>
<dbReference type="AlphaFoldDB" id="A0A4S3LY88"/>
<feature type="domain" description="Galactosyltransferase C-terminal" evidence="3">
    <location>
        <begin position="167"/>
        <end position="228"/>
    </location>
</feature>
<dbReference type="Pfam" id="PF00535">
    <property type="entry name" value="Glycos_transf_2"/>
    <property type="match status" value="1"/>
</dbReference>
<dbReference type="PANTHER" id="PTHR43685:SF3">
    <property type="entry name" value="SLR2126 PROTEIN"/>
    <property type="match status" value="1"/>
</dbReference>
<dbReference type="PANTHER" id="PTHR43685">
    <property type="entry name" value="GLYCOSYLTRANSFERASE"/>
    <property type="match status" value="1"/>
</dbReference>
<dbReference type="SUPFAM" id="SSF53448">
    <property type="entry name" value="Nucleotide-diphospho-sugar transferases"/>
    <property type="match status" value="1"/>
</dbReference>
<evidence type="ECO:0000256" key="1">
    <source>
        <dbReference type="ARBA" id="ARBA00022679"/>
    </source>
</evidence>
<gene>
    <name evidence="4" type="ORF">E7Z59_14310</name>
</gene>
<evidence type="ECO:0000313" key="4">
    <source>
        <dbReference type="EMBL" id="THD65901.1"/>
    </source>
</evidence>
<dbReference type="Gene3D" id="3.90.550.10">
    <property type="entry name" value="Spore Coat Polysaccharide Biosynthesis Protein SpsA, Chain A"/>
    <property type="match status" value="1"/>
</dbReference>